<dbReference type="RefSeq" id="WP_210760242.1">
    <property type="nucleotide sequence ID" value="NZ_CP060139.1"/>
</dbReference>
<organism evidence="1 2">
    <name type="scientific">Croceimicrobium hydrocarbonivorans</name>
    <dbReference type="NCBI Taxonomy" id="2761580"/>
    <lineage>
        <taxon>Bacteria</taxon>
        <taxon>Pseudomonadati</taxon>
        <taxon>Bacteroidota</taxon>
        <taxon>Flavobacteriia</taxon>
        <taxon>Flavobacteriales</taxon>
        <taxon>Owenweeksiaceae</taxon>
        <taxon>Croceimicrobium</taxon>
    </lineage>
</organism>
<proteinExistence type="predicted"/>
<accession>A0A7H0VJ19</accession>
<reference evidence="1 2" key="1">
    <citation type="submission" date="2020-08" db="EMBL/GenBank/DDBJ databases">
        <title>Croceimicrobium hydrocarbonivorans gen. nov., sp. nov., a novel marine bacterium isolated from a bacterial consortium that degrades polyethylene terephthalate.</title>
        <authorList>
            <person name="Liu R."/>
        </authorList>
    </citation>
    <scope>NUCLEOTIDE SEQUENCE [LARGE SCALE GENOMIC DNA]</scope>
    <source>
        <strain evidence="1 2">A20-9</strain>
    </source>
</reference>
<dbReference type="KEGG" id="chyd:H4K34_07715"/>
<dbReference type="Pfam" id="PF13585">
    <property type="entry name" value="CHU_C"/>
    <property type="match status" value="1"/>
</dbReference>
<sequence length="680" mass="74406">MPPSGLASPNDNNGGWIVAGLDDCANTQDSSYRDLAAHKFAGYVSLPGVCSDFKFSASAACCRDISSNLNSSPNLFISAHLNNTLGESSSPQFLDSAAIALCVQMPGAQPIHFSQAAYDPDGDTITYSLGQPESGLNCGPGIPIAYSPGFTAANPIPSNTGFVLNPFSGEFTLSPSQQGVYVLKLEVHNYRWDTVTYTWISIGNAVRELMVPVTANCSNNAQFNNGLLIQNGTYTERNISSSQKDSIRNAYQVQNVYIDTGSTTHALKLLSGYHCFDTVIRLEFKSPIIKSSVTATDFRIFAPGAVSVPITSVSDTGNSLFTNYLDLHLYKPLVYNGNYLLQIRLGNDGNTIIGKCGVSIPQFSSLIIPINGCPVPDFELDQISVLEDEKITLQWSANSALQDSNVQKFFGSWNVFASENQGPWNLIHSLQSPAARNHTIDFGGSNYPVDHNNYEFFLDLRYAGENWGSSRSCETILLEANSSKDTGSNYEIDLTWNDYDCLDPNQRGYLIEYGHFFRVDSVVWLNSISTNLNQHLLSIPKSHGTGLYAIRVIAKDPQNQALPSQSNWIIFDSQTPIGLSENALNWQIPNILNPNGNGQNESFYIQNQSSTAQDVHISLKVFNQTGQLVFSDAQYHHRNTPANAWNGGSLSTGVYFYEIEFTGPAKGSQAPLQGKLLLVK</sequence>
<evidence type="ECO:0000313" key="1">
    <source>
        <dbReference type="EMBL" id="QNR25717.1"/>
    </source>
</evidence>
<dbReference type="EMBL" id="CP060139">
    <property type="protein sequence ID" value="QNR25717.1"/>
    <property type="molecule type" value="Genomic_DNA"/>
</dbReference>
<evidence type="ECO:0000313" key="2">
    <source>
        <dbReference type="Proteomes" id="UP000516305"/>
    </source>
</evidence>
<dbReference type="Proteomes" id="UP000516305">
    <property type="component" value="Chromosome"/>
</dbReference>
<keyword evidence="2" id="KW-1185">Reference proteome</keyword>
<gene>
    <name evidence="1" type="ORF">H4K34_07715</name>
</gene>
<protein>
    <submittedName>
        <fullName evidence="1">Gliding motility-associated C-terminal domain-containing protein</fullName>
    </submittedName>
</protein>
<dbReference type="AlphaFoldDB" id="A0A7H0VJ19"/>
<name>A0A7H0VJ19_9FLAO</name>